<comment type="caution">
    <text evidence="3">The sequence shown here is derived from an EMBL/GenBank/DDBJ whole genome shotgun (WGS) entry which is preliminary data.</text>
</comment>
<feature type="domain" description="DUF1559" evidence="2">
    <location>
        <begin position="32"/>
        <end position="89"/>
    </location>
</feature>
<dbReference type="InterPro" id="IPR045584">
    <property type="entry name" value="Pilin-like"/>
</dbReference>
<dbReference type="SUPFAM" id="SSF54523">
    <property type="entry name" value="Pili subunits"/>
    <property type="match status" value="1"/>
</dbReference>
<evidence type="ECO:0000256" key="1">
    <source>
        <dbReference type="SAM" id="Phobius"/>
    </source>
</evidence>
<organism evidence="3 4">
    <name type="scientific">Natronomicrosphaera hydrolytica</name>
    <dbReference type="NCBI Taxonomy" id="3242702"/>
    <lineage>
        <taxon>Bacteria</taxon>
        <taxon>Pseudomonadati</taxon>
        <taxon>Planctomycetota</taxon>
        <taxon>Phycisphaerae</taxon>
        <taxon>Phycisphaerales</taxon>
        <taxon>Phycisphaeraceae</taxon>
        <taxon>Natronomicrosphaera</taxon>
    </lineage>
</organism>
<dbReference type="Gene3D" id="3.30.700.10">
    <property type="entry name" value="Glycoprotein, Type 4 Pilin"/>
    <property type="match status" value="1"/>
</dbReference>
<evidence type="ECO:0000313" key="3">
    <source>
        <dbReference type="EMBL" id="MFA9478111.1"/>
    </source>
</evidence>
<keyword evidence="1" id="KW-1133">Transmembrane helix</keyword>
<dbReference type="Proteomes" id="UP001575105">
    <property type="component" value="Unassembled WGS sequence"/>
</dbReference>
<name>A0ABV4U3D7_9BACT</name>
<keyword evidence="1" id="KW-0812">Transmembrane</keyword>
<reference evidence="3 4" key="1">
    <citation type="submission" date="2024-08" db="EMBL/GenBank/DDBJ databases">
        <title>Whole-genome sequencing of halo(alkali)philic microorganisms from hypersaline lakes.</title>
        <authorList>
            <person name="Sorokin D.Y."/>
            <person name="Merkel A.Y."/>
            <person name="Messina E."/>
            <person name="Yakimov M."/>
        </authorList>
    </citation>
    <scope>NUCLEOTIDE SEQUENCE [LARGE SCALE GENOMIC DNA]</scope>
    <source>
        <strain evidence="3 4">AB-hyl4</strain>
    </source>
</reference>
<gene>
    <name evidence="3" type="ORF">ACERK3_07345</name>
</gene>
<dbReference type="PANTHER" id="PTHR30093">
    <property type="entry name" value="GENERAL SECRETION PATHWAY PROTEIN G"/>
    <property type="match status" value="1"/>
</dbReference>
<proteinExistence type="predicted"/>
<dbReference type="PANTHER" id="PTHR30093:SF2">
    <property type="entry name" value="TYPE II SECRETION SYSTEM PROTEIN H"/>
    <property type="match status" value="1"/>
</dbReference>
<evidence type="ECO:0000313" key="4">
    <source>
        <dbReference type="Proteomes" id="UP001575105"/>
    </source>
</evidence>
<feature type="transmembrane region" description="Helical" evidence="1">
    <location>
        <begin position="12"/>
        <end position="33"/>
    </location>
</feature>
<dbReference type="Pfam" id="PF07596">
    <property type="entry name" value="SBP_bac_10"/>
    <property type="match status" value="1"/>
</dbReference>
<dbReference type="InterPro" id="IPR012902">
    <property type="entry name" value="N_methyl_site"/>
</dbReference>
<evidence type="ECO:0000259" key="2">
    <source>
        <dbReference type="Pfam" id="PF07596"/>
    </source>
</evidence>
<dbReference type="InterPro" id="IPR011453">
    <property type="entry name" value="DUF1559"/>
</dbReference>
<keyword evidence="1" id="KW-0472">Membrane</keyword>
<dbReference type="EMBL" id="JBGUBD010000004">
    <property type="protein sequence ID" value="MFA9478111.1"/>
    <property type="molecule type" value="Genomic_DNA"/>
</dbReference>
<keyword evidence="4" id="KW-1185">Reference proteome</keyword>
<sequence length="267" mass="29910">MKTRQAFTLIELLVVISIIAMLIAILLPALGAARETARNVQCSANIRQFGLADAIYQADFDGWNVPFSFPASYNSQTRSNTSSQRRWHMNNYFTELLNTTPDLRGTSTDNKLWQVESLCPNAAYAHADAASNFGGTSRWVPGNTHAYYSYGMNVETGRDHDTLSSSSGADPRHQGHRIDWVTSPSDSFFFADSGHERIDHTNARRGTWFEYTKETAPGQGMAFRHQSNASAMTGNSNLLFFDGHVESYSFAEIEVSSRNSRLWRSRD</sequence>
<protein>
    <submittedName>
        <fullName evidence="3">Type II secretion system protein</fullName>
    </submittedName>
</protein>
<dbReference type="RefSeq" id="WP_425345038.1">
    <property type="nucleotide sequence ID" value="NZ_JBGUBD010000004.1"/>
</dbReference>
<dbReference type="Pfam" id="PF07963">
    <property type="entry name" value="N_methyl"/>
    <property type="match status" value="1"/>
</dbReference>
<dbReference type="NCBIfam" id="TIGR02532">
    <property type="entry name" value="IV_pilin_GFxxxE"/>
    <property type="match status" value="1"/>
</dbReference>
<accession>A0ABV4U3D7</accession>